<keyword evidence="4 10" id="KW-0678">Repressor</keyword>
<dbReference type="Pfam" id="PF11597">
    <property type="entry name" value="Med13_N"/>
    <property type="match status" value="1"/>
</dbReference>
<evidence type="ECO:0000256" key="10">
    <source>
        <dbReference type="RuleBase" id="RU364134"/>
    </source>
</evidence>
<comment type="subcellular location">
    <subcellularLocation>
        <location evidence="1 10">Nucleus</location>
    </subcellularLocation>
</comment>
<dbReference type="GO" id="GO:0045944">
    <property type="term" value="P:positive regulation of transcription by RNA polymerase II"/>
    <property type="evidence" value="ECO:0007669"/>
    <property type="project" value="TreeGrafter"/>
</dbReference>
<feature type="region of interest" description="Disordered" evidence="11">
    <location>
        <begin position="314"/>
        <end position="338"/>
    </location>
</feature>
<evidence type="ECO:0000313" key="15">
    <source>
        <dbReference type="Proteomes" id="UP000009328"/>
    </source>
</evidence>
<evidence type="ECO:0000256" key="7">
    <source>
        <dbReference type="ARBA" id="ARBA00023163"/>
    </source>
</evidence>
<keyword evidence="7 10" id="KW-0804">Transcription</keyword>
<keyword evidence="5 10" id="KW-0805">Transcription regulation</keyword>
<dbReference type="InterPro" id="IPR051139">
    <property type="entry name" value="Mediator_complx_sub13"/>
</dbReference>
<feature type="region of interest" description="Disordered" evidence="11">
    <location>
        <begin position="531"/>
        <end position="628"/>
    </location>
</feature>
<comment type="subunit">
    <text evidence="10">Component of the SRB8-11 complex, which itself associates with the Mediator complex.</text>
</comment>
<gene>
    <name evidence="14" type="ORF">BN7_365</name>
</gene>
<accession>K0KD64</accession>
<feature type="domain" description="Mediator complex subunit Med13 C-terminal" evidence="12">
    <location>
        <begin position="1034"/>
        <end position="1346"/>
    </location>
</feature>
<comment type="similarity">
    <text evidence="2 10">Belongs to the Mediator complex subunit 13 family.</text>
</comment>
<feature type="compositionally biased region" description="Acidic residues" evidence="11">
    <location>
        <begin position="551"/>
        <end position="590"/>
    </location>
</feature>
<evidence type="ECO:0000256" key="9">
    <source>
        <dbReference type="ARBA" id="ARBA00032008"/>
    </source>
</evidence>
<keyword evidence="8 10" id="KW-0539">Nucleus</keyword>
<feature type="compositionally biased region" description="Polar residues" evidence="11">
    <location>
        <begin position="374"/>
        <end position="388"/>
    </location>
</feature>
<evidence type="ECO:0000256" key="5">
    <source>
        <dbReference type="ARBA" id="ARBA00023015"/>
    </source>
</evidence>
<proteinExistence type="inferred from homology"/>
<dbReference type="HOGENOM" id="CLU_242296_0_0_1"/>
<organism evidence="14 15">
    <name type="scientific">Wickerhamomyces ciferrii (strain ATCC 14091 / BCRC 22168 / CBS 111 / JCM 3599 / NBRC 0793 / NRRL Y-1031 F-60-10)</name>
    <name type="common">Yeast</name>
    <name type="synonym">Pichia ciferrii</name>
    <dbReference type="NCBI Taxonomy" id="1206466"/>
    <lineage>
        <taxon>Eukaryota</taxon>
        <taxon>Fungi</taxon>
        <taxon>Dikarya</taxon>
        <taxon>Ascomycota</taxon>
        <taxon>Saccharomycotina</taxon>
        <taxon>Saccharomycetes</taxon>
        <taxon>Phaffomycetales</taxon>
        <taxon>Wickerhamomycetaceae</taxon>
        <taxon>Wickerhamomyces</taxon>
    </lineage>
</organism>
<dbReference type="FunCoup" id="K0KD64">
    <property type="interactions" value="131"/>
</dbReference>
<keyword evidence="15" id="KW-1185">Reference proteome</keyword>
<sequence length="1361" mass="151291">MGSEIEASKILTNFVKLANTPEIKYTVFTPQSGQDQSILNAEIALRKNNPKILAVLFSKELWTFSITTQDPPSPDEKFGLNSSQTKTFLSSSIYGSSEKNPSSLLPLTYVTFLKALRKLLIVNLSYRGEIIPFGNAGILPDYKLLQLEPKLADCGDLLLSITSRNHNFIRLSEISDINSTTKKIDEEYATYLAPSGIRAYLANGNIKDSITTNPSNQDSILDTLFALHSIKLDPGSITWIKMIPNLGHLNAITSQISDYLKPVANSKYLVWPLELCFSQKSNQLSNHTKDRLSQLNQDPFSLIDDFANLRATSNVKTPSNIPTANNTPVNHTESPATTSDAFNLQRAQSDELKLQKSTSPPQAHQQQQQQSQSADINDSTNEGQQDNWSDLDDDLFGDGDGDGVTDADFNFFDNDGEEDPLADDKLEQELDQVLEETNNGLDIDSDEGELDKKDEHITSEDPEILENKFDIPIEEMTLPTSPLYTDPGAPEPVQSPKAARKRSIFSPLNFNPIIRSSVDNKYATGGKFFVSNVETPKGEDGTPPIIPSNAIDDDDDEDEDDDDDEDEDDDDVEEDEDEESEDDDKMEDDSSVTLKHSIDEDGNQLLDTGTNNTSSMVSPGDGIPLIKDSKLNSAEPEFKKLKLESTPVISLDDNDPSKDNRIPSPGVGGVNGSPNCIPFLLRAIPLHSIPSKFYSDSPKIRREEISKLIDTLLNQIVWDNNSLIESIPKIETNNEEFPQSIHRALAQTFPDIHEANLAELSGINEAQLKDYNHHHHESNLQAESPLSSFKNPEYVLSSTTPGNDSLDFPASPALTKDNETKLIDDKIFFQIPEPKLNVKRLNQIIKTNSSALFLWNSMSFSPPSIQKDFRTLILSPNTIMNESLTFINDIGEIYEKSQLGHVERINFGIFNNSVVSVDYNDDKFEENAISISKSLNEQWVKGSNYKNVVIFLIDFKQDLNSVINLCKIFQSMKEKMLSLPNNRSLPINVILKIIPSHYISEGGAFSILSINKLTKLSLLLYNSVGDQNETFTSISKQLPSKISFQLTKDQVSDKILSQDTFIHLAYGRSIDKEWCAAAWTDQVGGLRKTKAWHSPSTVKNSLETVTNEIWDITVKLSRKMAGKKYLVLTRIDGMIPDDELLQWKRLSSSFRELSLIVVSVNEDSQLLLSLYDPSYPFDKLFSQEPSFAQAGSVKLEAANTVGSSTGLTPSTIFTPQAVNSPDLFTLSSRPATQDSPSDFRINPDDSNTVVNIADKFHALILNNPNTLANSPTRLSIKTGFLIKPLPNSENKLASFEVNVLSCPGTLSISEFMEDLLTQYRNLATIGELFGVVGSEKSWIPWHIAAVEKSLGCLLHICVEKE</sequence>
<comment type="function">
    <text evidence="10">Component of the SRB8-11 complex. The SRB8-11 complex is a regulatory module of the Mediator complex which is itself involved in regulation of basal and activated RNA polymerase II-dependent transcription. The SRB8-11 complex may be involved in the transcriptional repression of a subset of genes regulated by Mediator. It may inhibit the association of the Mediator complex with RNA polymerase II to form the holoenzyme complex.</text>
</comment>
<feature type="region of interest" description="Disordered" evidence="11">
    <location>
        <begin position="478"/>
        <end position="500"/>
    </location>
</feature>
<dbReference type="GO" id="GO:0003713">
    <property type="term" value="F:transcription coactivator activity"/>
    <property type="evidence" value="ECO:0007669"/>
    <property type="project" value="TreeGrafter"/>
</dbReference>
<feature type="region of interest" description="Disordered" evidence="11">
    <location>
        <begin position="351"/>
        <end position="421"/>
    </location>
</feature>
<dbReference type="Proteomes" id="UP000009328">
    <property type="component" value="Unassembled WGS sequence"/>
</dbReference>
<evidence type="ECO:0000259" key="13">
    <source>
        <dbReference type="Pfam" id="PF11597"/>
    </source>
</evidence>
<evidence type="ECO:0000256" key="1">
    <source>
        <dbReference type="ARBA" id="ARBA00004123"/>
    </source>
</evidence>
<dbReference type="Pfam" id="PF06333">
    <property type="entry name" value="Med13_C"/>
    <property type="match status" value="1"/>
</dbReference>
<evidence type="ECO:0000256" key="2">
    <source>
        <dbReference type="ARBA" id="ARBA00009354"/>
    </source>
</evidence>
<protein>
    <recommendedName>
        <fullName evidence="3 10">Mediator of RNA polymerase II transcription subunit 13</fullName>
    </recommendedName>
    <alternativeName>
        <fullName evidence="9 10">Mediator complex subunit 13</fullName>
    </alternativeName>
</protein>
<dbReference type="GO" id="GO:0016592">
    <property type="term" value="C:mediator complex"/>
    <property type="evidence" value="ECO:0007669"/>
    <property type="project" value="InterPro"/>
</dbReference>
<evidence type="ECO:0000256" key="6">
    <source>
        <dbReference type="ARBA" id="ARBA00023159"/>
    </source>
</evidence>
<evidence type="ECO:0000256" key="3">
    <source>
        <dbReference type="ARBA" id="ARBA00019618"/>
    </source>
</evidence>
<dbReference type="InterPro" id="IPR021643">
    <property type="entry name" value="Mediator_Med13_N"/>
</dbReference>
<evidence type="ECO:0000259" key="12">
    <source>
        <dbReference type="Pfam" id="PF06333"/>
    </source>
</evidence>
<comment type="caution">
    <text evidence="14">The sequence shown here is derived from an EMBL/GenBank/DDBJ whole genome shotgun (WGS) entry which is preliminary data.</text>
</comment>
<dbReference type="InParanoid" id="K0KD64"/>
<evidence type="ECO:0000256" key="4">
    <source>
        <dbReference type="ARBA" id="ARBA00022491"/>
    </source>
</evidence>
<feature type="compositionally biased region" description="Acidic residues" evidence="11">
    <location>
        <begin position="389"/>
        <end position="405"/>
    </location>
</feature>
<dbReference type="EMBL" id="CAIF01000007">
    <property type="protein sequence ID" value="CCH40831.1"/>
    <property type="molecule type" value="Genomic_DNA"/>
</dbReference>
<reference evidence="14 15" key="1">
    <citation type="journal article" date="2012" name="Eukaryot. Cell">
        <title>Draft genome sequence of Wickerhamomyces ciferrii NRRL Y-1031 F-60-10.</title>
        <authorList>
            <person name="Schneider J."/>
            <person name="Andrea H."/>
            <person name="Blom J."/>
            <person name="Jaenicke S."/>
            <person name="Ruckert C."/>
            <person name="Schorsch C."/>
            <person name="Szczepanowski R."/>
            <person name="Farwick M."/>
            <person name="Goesmann A."/>
            <person name="Puhler A."/>
            <person name="Schaffer S."/>
            <person name="Tauch A."/>
            <person name="Kohler T."/>
            <person name="Brinkrolf K."/>
        </authorList>
    </citation>
    <scope>NUCLEOTIDE SEQUENCE [LARGE SCALE GENOMIC DNA]</scope>
    <source>
        <strain evidence="15">ATCC 14091 / BCRC 22168 / CBS 111 / JCM 3599 / NBRC 0793 / NRRL Y-1031 F-60-10</strain>
    </source>
</reference>
<evidence type="ECO:0000256" key="11">
    <source>
        <dbReference type="SAM" id="MobiDB-lite"/>
    </source>
</evidence>
<evidence type="ECO:0000256" key="8">
    <source>
        <dbReference type="ARBA" id="ARBA00023242"/>
    </source>
</evidence>
<name>K0KD64_WICCF</name>
<feature type="region of interest" description="Disordered" evidence="11">
    <location>
        <begin position="436"/>
        <end position="463"/>
    </location>
</feature>
<feature type="compositionally biased region" description="Polar residues" evidence="11">
    <location>
        <begin position="355"/>
        <end position="364"/>
    </location>
</feature>
<keyword evidence="6 10" id="KW-0010">Activator</keyword>
<feature type="domain" description="Mediator complex subunit Med13 N-terminal" evidence="13">
    <location>
        <begin position="7"/>
        <end position="280"/>
    </location>
</feature>
<evidence type="ECO:0000313" key="14">
    <source>
        <dbReference type="EMBL" id="CCH40831.1"/>
    </source>
</evidence>
<feature type="region of interest" description="Disordered" evidence="11">
    <location>
        <begin position="649"/>
        <end position="669"/>
    </location>
</feature>
<dbReference type="PANTHER" id="PTHR48249:SF3">
    <property type="entry name" value="MEDIATOR OF RNA POLYMERASE II TRANSCRIPTION SUBUNIT 13"/>
    <property type="match status" value="1"/>
</dbReference>
<dbReference type="STRING" id="1206466.K0KD64"/>
<feature type="compositionally biased region" description="Basic and acidic residues" evidence="11">
    <location>
        <begin position="450"/>
        <end position="463"/>
    </location>
</feature>
<dbReference type="eggNOG" id="KOG3600">
    <property type="taxonomic scope" value="Eukaryota"/>
</dbReference>
<dbReference type="InterPro" id="IPR009401">
    <property type="entry name" value="Med13_C"/>
</dbReference>
<feature type="compositionally biased region" description="Polar residues" evidence="11">
    <location>
        <begin position="605"/>
        <end position="617"/>
    </location>
</feature>
<dbReference type="PANTHER" id="PTHR48249">
    <property type="entry name" value="MEDIATOR OF RNA POLYMERASE II TRANSCRIPTION SUBUNIT 13"/>
    <property type="match status" value="1"/>
</dbReference>